<name>A0A9N9Y1I4_9HYPO</name>
<feature type="compositionally biased region" description="Basic and acidic residues" evidence="1">
    <location>
        <begin position="310"/>
        <end position="326"/>
    </location>
</feature>
<accession>A0A9N9Y1I4</accession>
<protein>
    <submittedName>
        <fullName evidence="2">Uncharacterized protein</fullName>
    </submittedName>
</protein>
<organism evidence="2 3">
    <name type="scientific">Clonostachys byssicola</name>
    <dbReference type="NCBI Taxonomy" id="160290"/>
    <lineage>
        <taxon>Eukaryota</taxon>
        <taxon>Fungi</taxon>
        <taxon>Dikarya</taxon>
        <taxon>Ascomycota</taxon>
        <taxon>Pezizomycotina</taxon>
        <taxon>Sordariomycetes</taxon>
        <taxon>Hypocreomycetidae</taxon>
        <taxon>Hypocreales</taxon>
        <taxon>Bionectriaceae</taxon>
        <taxon>Clonostachys</taxon>
    </lineage>
</organism>
<dbReference type="OrthoDB" id="5145434at2759"/>
<evidence type="ECO:0000313" key="3">
    <source>
        <dbReference type="Proteomes" id="UP000754883"/>
    </source>
</evidence>
<dbReference type="Proteomes" id="UP000754883">
    <property type="component" value="Unassembled WGS sequence"/>
</dbReference>
<proteinExistence type="predicted"/>
<evidence type="ECO:0000313" key="2">
    <source>
        <dbReference type="EMBL" id="CAG9989972.1"/>
    </source>
</evidence>
<evidence type="ECO:0000256" key="1">
    <source>
        <dbReference type="SAM" id="MobiDB-lite"/>
    </source>
</evidence>
<gene>
    <name evidence="2" type="ORF">CBYS24578_00005618</name>
</gene>
<dbReference type="EMBL" id="CABFNO020001467">
    <property type="protein sequence ID" value="CAG9989972.1"/>
    <property type="molecule type" value="Genomic_DNA"/>
</dbReference>
<reference evidence="2 3" key="2">
    <citation type="submission" date="2021-10" db="EMBL/GenBank/DDBJ databases">
        <authorList>
            <person name="Piombo E."/>
        </authorList>
    </citation>
    <scope>NUCLEOTIDE SEQUENCE [LARGE SCALE GENOMIC DNA]</scope>
</reference>
<feature type="compositionally biased region" description="Basic and acidic residues" evidence="1">
    <location>
        <begin position="268"/>
        <end position="281"/>
    </location>
</feature>
<feature type="region of interest" description="Disordered" evidence="1">
    <location>
        <begin position="295"/>
        <end position="326"/>
    </location>
</feature>
<keyword evidence="3" id="KW-1185">Reference proteome</keyword>
<feature type="region of interest" description="Disordered" evidence="1">
    <location>
        <begin position="238"/>
        <end position="281"/>
    </location>
</feature>
<comment type="caution">
    <text evidence="2">The sequence shown here is derived from an EMBL/GenBank/DDBJ whole genome shotgun (WGS) entry which is preliminary data.</text>
</comment>
<sequence length="338" mass="37749">MSLREPLDLSGKAPSDSMMGIEDEWGIVRPIQKGKIEVIFGRDKSGNSLPPKIESPIEISGSVYTDAQEPRIDHTWLQNPFLLWLKAFAPNRESTLSCPPPAGDCLPHVSGRVRSHTLQEGNPGKLEESWNLLTKFKNWVFSDYDPPTENGGSTTRVDVAYGDNTSAQEKMAGTFPSEITEFPSFEYEEYDLFFPTPKSPSRLVSNTGNPFFTDLEAAMPGPSFFDYDSDEELAASFHTAGGESSDSTKEAISSERLSKQETLFGDNEAEKPRPKPMEKGLSRCSVCDFFGCPTELPEGRESLFGGDEDEPRRPSPNELRVNKPDSRPILERNWELYF</sequence>
<feature type="compositionally biased region" description="Basic and acidic residues" evidence="1">
    <location>
        <begin position="246"/>
        <end position="259"/>
    </location>
</feature>
<reference evidence="3" key="1">
    <citation type="submission" date="2019-06" db="EMBL/GenBank/DDBJ databases">
        <authorList>
            <person name="Broberg M."/>
        </authorList>
    </citation>
    <scope>NUCLEOTIDE SEQUENCE [LARGE SCALE GENOMIC DNA]</scope>
</reference>
<dbReference type="AlphaFoldDB" id="A0A9N9Y1I4"/>